<keyword evidence="1" id="KW-0812">Transmembrane</keyword>
<protein>
    <submittedName>
        <fullName evidence="2">Uncharacterized protein</fullName>
    </submittedName>
</protein>
<gene>
    <name evidence="2" type="ORF">AABB28_12805</name>
</gene>
<keyword evidence="1" id="KW-0472">Membrane</keyword>
<dbReference type="EMBL" id="CP151762">
    <property type="protein sequence ID" value="WZU62749.1"/>
    <property type="molecule type" value="Genomic_DNA"/>
</dbReference>
<dbReference type="KEGG" id="yag:AABB28_12805"/>
<keyword evidence="1" id="KW-1133">Transmembrane helix</keyword>
<keyword evidence="3" id="KW-1185">Reference proteome</keyword>
<reference evidence="2 3" key="1">
    <citation type="submission" date="2024-04" db="EMBL/GenBank/DDBJ databases">
        <title>Phylogenomic analyses of a clade within the roseobacter group suggest taxonomic reassignments of species of the genera Aestuariivita, Citreicella, Loktanella, Nautella, Pelagibaca, Ruegeria, Thalassobius, Thiobacimonas and Tropicibacter, and the proposal o.</title>
        <authorList>
            <person name="Jeon C.O."/>
        </authorList>
    </citation>
    <scope>NUCLEOTIDE SEQUENCE [LARGE SCALE GENOMIC DNA]</scope>
    <source>
        <strain evidence="2 3">G8-12</strain>
    </source>
</reference>
<dbReference type="RefSeq" id="WP_342069149.1">
    <property type="nucleotide sequence ID" value="NZ_CP151762.1"/>
</dbReference>
<dbReference type="AlphaFoldDB" id="A0AAN0M068"/>
<accession>A0AAN0M068</accession>
<evidence type="ECO:0000256" key="1">
    <source>
        <dbReference type="SAM" id="Phobius"/>
    </source>
</evidence>
<evidence type="ECO:0000313" key="2">
    <source>
        <dbReference type="EMBL" id="WZU62749.1"/>
    </source>
</evidence>
<organism evidence="2 3">
    <name type="scientific">Yoonia algicola</name>
    <dbReference type="NCBI Taxonomy" id="3137368"/>
    <lineage>
        <taxon>Bacteria</taxon>
        <taxon>Pseudomonadati</taxon>
        <taxon>Pseudomonadota</taxon>
        <taxon>Alphaproteobacteria</taxon>
        <taxon>Rhodobacterales</taxon>
        <taxon>Paracoccaceae</taxon>
        <taxon>Yoonia</taxon>
    </lineage>
</organism>
<evidence type="ECO:0000313" key="3">
    <source>
        <dbReference type="Proteomes" id="UP001451782"/>
    </source>
</evidence>
<name>A0AAN0M068_9RHOB</name>
<sequence>MALRYDFDMVAMAPTGLPDRFDDLAVTGVATEKVAMFRDAETVAALKAADAVVQAYFTESGFALQEYNSGAPPGRYPMRDEDARIALIDRLSANLDSYDLADVNWAGFDFDAFMNALSTAEPVEDELLAPMPGAGSSVLSADIIAARGESRRKKGRRMLALGGLLLGLVLLFYVASQTVL</sequence>
<dbReference type="Proteomes" id="UP001451782">
    <property type="component" value="Chromosome"/>
</dbReference>
<proteinExistence type="predicted"/>
<feature type="transmembrane region" description="Helical" evidence="1">
    <location>
        <begin position="158"/>
        <end position="175"/>
    </location>
</feature>